<dbReference type="Gene3D" id="1.20.1170.10">
    <property type="match status" value="1"/>
</dbReference>
<evidence type="ECO:0000313" key="2">
    <source>
        <dbReference type="EMBL" id="RMO57275.1"/>
    </source>
</evidence>
<protein>
    <submittedName>
        <fullName evidence="2">Binary cytotoxin component</fullName>
    </submittedName>
</protein>
<evidence type="ECO:0000256" key="1">
    <source>
        <dbReference type="SAM" id="Coils"/>
    </source>
</evidence>
<organism evidence="2 3">
    <name type="scientific">Pseudomonas syringae pv. aptata</name>
    <dbReference type="NCBI Taxonomy" id="83167"/>
    <lineage>
        <taxon>Bacteria</taxon>
        <taxon>Pseudomonadati</taxon>
        <taxon>Pseudomonadota</taxon>
        <taxon>Gammaproteobacteria</taxon>
        <taxon>Pseudomonadales</taxon>
        <taxon>Pseudomonadaceae</taxon>
        <taxon>Pseudomonas</taxon>
        <taxon>Pseudomonas syringae</taxon>
    </lineage>
</organism>
<dbReference type="EMBL" id="RBPX01000385">
    <property type="protein sequence ID" value="RMO57275.1"/>
    <property type="molecule type" value="Genomic_DNA"/>
</dbReference>
<evidence type="ECO:0000313" key="3">
    <source>
        <dbReference type="Proteomes" id="UP000274541"/>
    </source>
</evidence>
<reference evidence="2 3" key="1">
    <citation type="submission" date="2018-08" db="EMBL/GenBank/DDBJ databases">
        <title>Recombination of ecologically and evolutionarily significant loci maintains genetic cohesion in the Pseudomonas syringae species complex.</title>
        <authorList>
            <person name="Dillon M."/>
            <person name="Thakur S."/>
            <person name="Almeida R.N.D."/>
            <person name="Weir B.S."/>
            <person name="Guttman D.S."/>
        </authorList>
    </citation>
    <scope>NUCLEOTIDE SEQUENCE [LARGE SCALE GENOMIC DNA]</scope>
    <source>
        <strain evidence="2 3">ICMP 4388</strain>
    </source>
</reference>
<comment type="caution">
    <text evidence="2">The sequence shown here is derived from an EMBL/GenBank/DDBJ whole genome shotgun (WGS) entry which is preliminary data.</text>
</comment>
<dbReference type="AlphaFoldDB" id="A0A0Q0D205"/>
<feature type="coiled-coil region" evidence="1">
    <location>
        <begin position="280"/>
        <end position="307"/>
    </location>
</feature>
<keyword evidence="1" id="KW-0175">Coiled coil</keyword>
<dbReference type="CDD" id="cd22657">
    <property type="entry name" value="ClyA_XaxA-like"/>
    <property type="match status" value="1"/>
</dbReference>
<proteinExistence type="predicted"/>
<sequence length="399" mass="44057">MVTTVEPQFTDGEAHSVEEVSRVSKDLMDTLTSRGAEVARAPGLLITNEDVRRIRRYVNTGLELPTTLDEVSQLTGGQDNGIPGLGAEAIVELYLGIQAHARSWSAIETAMQKVGSDLYVFSGNLIAIATDVVDFIKGLDSYQTLQVGDLTPSQIDAMPPVALMDQDSRRLPGLLSLVDELKVHIKDHSASTTRTRVGVTDFKRRLKDEIAPGVALKIRLAGSGDTDDEIARLTADVDQLNGRINHKLAEYEEYCEYKWIGFWWGLVGGAVSLSIFGPKASKALDEKDRLIEEKRQIEKQIKQSNALLSDLLAFETSLQDLKARVDGAASSVSNIESLWVLLEELVDASYDRIKNTNNALYLVSFVSRFQTLMSNWREIQVQAFDLLTAFNNALDEPVA</sequence>
<dbReference type="Proteomes" id="UP000274541">
    <property type="component" value="Unassembled WGS sequence"/>
</dbReference>
<accession>A0A0Q0D205</accession>
<dbReference type="NCBIfam" id="NF033928">
    <property type="entry name" value="alph_xenorhab_A"/>
    <property type="match status" value="1"/>
</dbReference>
<dbReference type="SUPFAM" id="SSF58100">
    <property type="entry name" value="Bacterial hemolysins"/>
    <property type="match status" value="1"/>
</dbReference>
<name>A0A0Q0D205_PSEAP</name>
<dbReference type="RefSeq" id="WP_003396283.1">
    <property type="nucleotide sequence ID" value="NZ_JBPDUT010000002.1"/>
</dbReference>
<gene>
    <name evidence="2" type="ORF">ALQ37_02868</name>
</gene>